<evidence type="ECO:0000256" key="2">
    <source>
        <dbReference type="ARBA" id="ARBA00011006"/>
    </source>
</evidence>
<dbReference type="GO" id="GO:0005886">
    <property type="term" value="C:plasma membrane"/>
    <property type="evidence" value="ECO:0007669"/>
    <property type="project" value="UniProtKB-SubCell"/>
</dbReference>
<feature type="transmembrane region" description="Helical" evidence="7">
    <location>
        <begin position="6"/>
        <end position="22"/>
    </location>
</feature>
<protein>
    <submittedName>
        <fullName evidence="8">GlsB/YeaQ/YmgE family stress response membrane protein</fullName>
    </submittedName>
</protein>
<name>A0A2W2H5K8_9ACTN</name>
<evidence type="ECO:0000256" key="5">
    <source>
        <dbReference type="ARBA" id="ARBA00022989"/>
    </source>
</evidence>
<reference evidence="8 9" key="1">
    <citation type="submission" date="2018-01" db="EMBL/GenBank/DDBJ databases">
        <title>Draft genome sequence of Sphaerisporangium sp. 7K107.</title>
        <authorList>
            <person name="Sahin N."/>
            <person name="Saygin H."/>
            <person name="Ay H."/>
        </authorList>
    </citation>
    <scope>NUCLEOTIDE SEQUENCE [LARGE SCALE GENOMIC DNA]</scope>
    <source>
        <strain evidence="8 9">7K107</strain>
    </source>
</reference>
<evidence type="ECO:0000256" key="4">
    <source>
        <dbReference type="ARBA" id="ARBA00022692"/>
    </source>
</evidence>
<keyword evidence="3" id="KW-1003">Cell membrane</keyword>
<evidence type="ECO:0000256" key="6">
    <source>
        <dbReference type="ARBA" id="ARBA00023136"/>
    </source>
</evidence>
<keyword evidence="9" id="KW-1185">Reference proteome</keyword>
<dbReference type="EMBL" id="POUA01000108">
    <property type="protein sequence ID" value="PZG45320.1"/>
    <property type="molecule type" value="Genomic_DNA"/>
</dbReference>
<dbReference type="Proteomes" id="UP000248544">
    <property type="component" value="Unassembled WGS sequence"/>
</dbReference>
<evidence type="ECO:0000256" key="3">
    <source>
        <dbReference type="ARBA" id="ARBA00022475"/>
    </source>
</evidence>
<feature type="transmembrane region" description="Helical" evidence="7">
    <location>
        <begin position="61"/>
        <end position="81"/>
    </location>
</feature>
<dbReference type="InterPro" id="IPR007341">
    <property type="entry name" value="Transgly_assoc"/>
</dbReference>
<keyword evidence="5 7" id="KW-1133">Transmembrane helix</keyword>
<comment type="similarity">
    <text evidence="2">Belongs to the UPF0410 family.</text>
</comment>
<dbReference type="PANTHER" id="PTHR33884">
    <property type="entry name" value="UPF0410 PROTEIN YMGE"/>
    <property type="match status" value="1"/>
</dbReference>
<keyword evidence="6 7" id="KW-0472">Membrane</keyword>
<dbReference type="PANTHER" id="PTHR33884:SF3">
    <property type="entry name" value="UPF0410 PROTEIN YMGE"/>
    <property type="match status" value="1"/>
</dbReference>
<evidence type="ECO:0000256" key="7">
    <source>
        <dbReference type="SAM" id="Phobius"/>
    </source>
</evidence>
<feature type="transmembrane region" description="Helical" evidence="7">
    <location>
        <begin position="29"/>
        <end position="49"/>
    </location>
</feature>
<dbReference type="AlphaFoldDB" id="A0A2W2H5K8"/>
<gene>
    <name evidence="8" type="ORF">C1I98_15760</name>
</gene>
<organism evidence="8 9">
    <name type="scientific">Spongiactinospora gelatinilytica</name>
    <dbReference type="NCBI Taxonomy" id="2666298"/>
    <lineage>
        <taxon>Bacteria</taxon>
        <taxon>Bacillati</taxon>
        <taxon>Actinomycetota</taxon>
        <taxon>Actinomycetes</taxon>
        <taxon>Streptosporangiales</taxon>
        <taxon>Streptosporangiaceae</taxon>
        <taxon>Spongiactinospora</taxon>
    </lineage>
</organism>
<evidence type="ECO:0000313" key="9">
    <source>
        <dbReference type="Proteomes" id="UP000248544"/>
    </source>
</evidence>
<dbReference type="RefSeq" id="WP_111168215.1">
    <property type="nucleotide sequence ID" value="NZ_POUA01000108.1"/>
</dbReference>
<proteinExistence type="inferred from homology"/>
<comment type="caution">
    <text evidence="8">The sequence shown here is derived from an EMBL/GenBank/DDBJ whole genome shotgun (WGS) entry which is preliminary data.</text>
</comment>
<evidence type="ECO:0000256" key="1">
    <source>
        <dbReference type="ARBA" id="ARBA00004651"/>
    </source>
</evidence>
<sequence length="89" mass="9354">MGIIAWIILGLVTGYVAKLIIGGQDLRGLTVACLLGVTGALFGGTFAVQSFDSDIGAFFDLTAWITAVAGAAIVLVTYNVVNLRRRIPR</sequence>
<evidence type="ECO:0000313" key="8">
    <source>
        <dbReference type="EMBL" id="PZG45320.1"/>
    </source>
</evidence>
<comment type="subcellular location">
    <subcellularLocation>
        <location evidence="1">Cell membrane</location>
        <topology evidence="1">Multi-pass membrane protein</topology>
    </subcellularLocation>
</comment>
<keyword evidence="4 7" id="KW-0812">Transmembrane</keyword>
<accession>A0A2W2H5K8</accession>